<evidence type="ECO:0000256" key="1">
    <source>
        <dbReference type="SAM" id="MobiDB-lite"/>
    </source>
</evidence>
<dbReference type="RefSeq" id="WP_153419722.1">
    <property type="nucleotide sequence ID" value="NZ_WFLM01000002.1"/>
</dbReference>
<comment type="caution">
    <text evidence="2">The sequence shown here is derived from an EMBL/GenBank/DDBJ whole genome shotgun (WGS) entry which is preliminary data.</text>
</comment>
<protein>
    <submittedName>
        <fullName evidence="2">Uncharacterized protein</fullName>
    </submittedName>
</protein>
<evidence type="ECO:0000313" key="3">
    <source>
        <dbReference type="Proteomes" id="UP000437748"/>
    </source>
</evidence>
<dbReference type="Proteomes" id="UP000437748">
    <property type="component" value="Unassembled WGS sequence"/>
</dbReference>
<evidence type="ECO:0000313" key="2">
    <source>
        <dbReference type="EMBL" id="KAB8040007.1"/>
    </source>
</evidence>
<sequence length="186" mass="20860">MDSKLSSLISNLKNINSEKIVDTLKKNQENLNPKAMIGLAKKAVDQARSFSKEEIQFLLGKVNDVGHKTSTEIEKSISKLVNKLLEGQPAEVATNEVRNEIISILVEHNSGKNLLPIVKYVNSVVVSNAPTNIESFKNFRKNIAQTLISDAKKRISDRNIIDAQVVSEHPEKKHNKKDRHKARETN</sequence>
<reference evidence="2 3" key="1">
    <citation type="submission" date="2019-10" db="EMBL/GenBank/DDBJ databases">
        <title>New species of Slilvanegrellaceae.</title>
        <authorList>
            <person name="Pitt A."/>
            <person name="Hahn M.W."/>
        </authorList>
    </citation>
    <scope>NUCLEOTIDE SEQUENCE [LARGE SCALE GENOMIC DNA]</scope>
    <source>
        <strain evidence="2 3">SP-Ram-0.45-NSY-1</strain>
    </source>
</reference>
<keyword evidence="3" id="KW-1185">Reference proteome</keyword>
<organism evidence="2 3">
    <name type="scientific">Silvanigrella paludirubra</name>
    <dbReference type="NCBI Taxonomy" id="2499159"/>
    <lineage>
        <taxon>Bacteria</taxon>
        <taxon>Pseudomonadati</taxon>
        <taxon>Bdellovibrionota</taxon>
        <taxon>Oligoflexia</taxon>
        <taxon>Silvanigrellales</taxon>
        <taxon>Silvanigrellaceae</taxon>
        <taxon>Silvanigrella</taxon>
    </lineage>
</organism>
<dbReference type="EMBL" id="WFLM01000002">
    <property type="protein sequence ID" value="KAB8040007.1"/>
    <property type="molecule type" value="Genomic_DNA"/>
</dbReference>
<name>A0A6N6VX43_9BACT</name>
<accession>A0A6N6VX43</accession>
<gene>
    <name evidence="2" type="ORF">GCL60_07010</name>
</gene>
<proteinExistence type="predicted"/>
<dbReference type="AlphaFoldDB" id="A0A6N6VX43"/>
<dbReference type="OrthoDB" id="5294519at2"/>
<feature type="region of interest" description="Disordered" evidence="1">
    <location>
        <begin position="162"/>
        <end position="186"/>
    </location>
</feature>